<evidence type="ECO:0000259" key="12">
    <source>
        <dbReference type="Pfam" id="PF05430"/>
    </source>
</evidence>
<sequence length="668" mass="74427">MPHDTSVTQRTYLPQTSLTWDDNGQPISPRFNDVYFSKISGIDETRYVFLEQNKLSARFSQLSADQHNNRFIIGETGFGTGLNFLCTWQLFEQTASKNSQLHFFSTEKYPLHISDLSKALSLWPELSEYADLLIQSYLPTSNGFHHLCFSEGRVRLTLLVGDVLDTLPLIEAKVDAWFLDGFAPSKNPDMWQPNLFKVMSEKSNLHATYATYTVARMVRDGLTSAGFSVIKAPGFGSKRNMIYGCLSQPFKQPTHKQPWNIYPIHHDIAKTVAVIGGGLAGTSCAHSLAQRGWHVILFEQHEQLAKEASGNPQGILYAKLSAHNTPLSRLITQGYCYSLNLIRQLDKKHPGTRHACGVIQLCTSERIRNRYLQLDQQYPPEFLQFLDKTQLSNIAGIDVLHDGLFFPESGWVSPPQICQQLVQHQNIRVKTHTPIDQLLFKDNLWLMTSAGKTIFTTKTVVVAGGISTPQLPQLAHIPLQGIRGQITKITTTEQSKKLRVCICGDGYVAPATQGFHTIGATFDFNSNSSTVSHIDHEKNLSMQAKWVPSFSESSGGKSLTIDGGRAGVRSTTPDYLPLVGPVVDSRRFLNDFAKLRTNKKHSFKQTPNYLNGLYVTAGHSSRGLITCPISGELLASMINGDPAPMPIDLIDKLNPVRFLVKSLIRNKA</sequence>
<dbReference type="Proteomes" id="UP001178148">
    <property type="component" value="Unassembled WGS sequence"/>
</dbReference>
<dbReference type="EMBL" id="JASXSV010000001">
    <property type="protein sequence ID" value="MDP0587921.1"/>
    <property type="molecule type" value="Genomic_DNA"/>
</dbReference>
<dbReference type="Gene3D" id="3.30.9.10">
    <property type="entry name" value="D-Amino Acid Oxidase, subunit A, domain 2"/>
    <property type="match status" value="1"/>
</dbReference>
<dbReference type="EC" id="1.5.-.-" evidence="10"/>
<comment type="similarity">
    <text evidence="10">In the C-terminal section; belongs to the DAO family.</text>
</comment>
<evidence type="ECO:0000259" key="11">
    <source>
        <dbReference type="Pfam" id="PF01266"/>
    </source>
</evidence>
<keyword evidence="14" id="KW-1185">Reference proteome</keyword>
<comment type="similarity">
    <text evidence="10">In the N-terminal section; belongs to the methyltransferase superfamily. tRNA (mnm(5)s(2)U34)-methyltransferase family.</text>
</comment>
<comment type="subcellular location">
    <subcellularLocation>
        <location evidence="10">Cytoplasm</location>
    </subcellularLocation>
</comment>
<evidence type="ECO:0000313" key="13">
    <source>
        <dbReference type="EMBL" id="MDP0587921.1"/>
    </source>
</evidence>
<dbReference type="InterPro" id="IPR008471">
    <property type="entry name" value="MnmC-like_methylTransf"/>
</dbReference>
<feature type="region of interest" description="tRNA (mnm(5)s(2)U34)-methyltransferase" evidence="10">
    <location>
        <begin position="1"/>
        <end position="247"/>
    </location>
</feature>
<evidence type="ECO:0000256" key="3">
    <source>
        <dbReference type="ARBA" id="ARBA00022630"/>
    </source>
</evidence>
<keyword evidence="1 10" id="KW-0963">Cytoplasm</keyword>
<dbReference type="SUPFAM" id="SSF51905">
    <property type="entry name" value="FAD/NAD(P)-binding domain"/>
    <property type="match status" value="1"/>
</dbReference>
<keyword evidence="4 10" id="KW-0808">Transferase</keyword>
<dbReference type="PANTHER" id="PTHR13847:SF283">
    <property type="entry name" value="TRNA 5-METHYLAMINOMETHYL-2-THIOURIDINE BIOSYNTHESIS BIFUNCTIONAL PROTEIN MNMC"/>
    <property type="match status" value="1"/>
</dbReference>
<organism evidence="13 14">
    <name type="scientific">Candidatus Endonucleibacter bathymodioli</name>
    <dbReference type="NCBI Taxonomy" id="539814"/>
    <lineage>
        <taxon>Bacteria</taxon>
        <taxon>Pseudomonadati</taxon>
        <taxon>Pseudomonadota</taxon>
        <taxon>Gammaproteobacteria</taxon>
        <taxon>Oceanospirillales</taxon>
        <taxon>Endozoicomonadaceae</taxon>
        <taxon>Candidatus Endonucleibacter</taxon>
    </lineage>
</organism>
<dbReference type="InterPro" id="IPR006076">
    <property type="entry name" value="FAD-dep_OxRdtase"/>
</dbReference>
<dbReference type="InterPro" id="IPR017610">
    <property type="entry name" value="tRNA_S-uridine_synth_MnmC_C"/>
</dbReference>
<evidence type="ECO:0000256" key="2">
    <source>
        <dbReference type="ARBA" id="ARBA00022603"/>
    </source>
</evidence>
<keyword evidence="9 10" id="KW-0511">Multifunctional enzyme</keyword>
<keyword evidence="8 10" id="KW-0560">Oxidoreductase</keyword>
<dbReference type="AlphaFoldDB" id="A0AA90NZ43"/>
<evidence type="ECO:0000313" key="14">
    <source>
        <dbReference type="Proteomes" id="UP001178148"/>
    </source>
</evidence>
<keyword evidence="5 10" id="KW-0949">S-adenosyl-L-methionine</keyword>
<dbReference type="InterPro" id="IPR047785">
    <property type="entry name" value="tRNA_MNMC2"/>
</dbReference>
<feature type="domain" description="FAD dependent oxidoreductase" evidence="11">
    <location>
        <begin position="272"/>
        <end position="636"/>
    </location>
</feature>
<protein>
    <recommendedName>
        <fullName evidence="10">tRNA 5-methylaminomethyl-2-thiouridine biosynthesis bifunctional protein MnmC</fullName>
        <shortName evidence="10">tRNA mnm(5)s(2)U biosynthesis bifunctional protein</shortName>
    </recommendedName>
    <domain>
        <recommendedName>
            <fullName evidence="10">tRNA (mnm(5)s(2)U34)-methyltransferase</fullName>
            <ecNumber evidence="10">2.1.1.61</ecNumber>
        </recommendedName>
    </domain>
    <domain>
        <recommendedName>
            <fullName evidence="10">FAD-dependent cmnm(5)s(2)U34 oxidoreductase</fullName>
            <ecNumber evidence="10">1.5.-.-</ecNumber>
        </recommendedName>
    </domain>
</protein>
<keyword evidence="7 10" id="KW-0274">FAD</keyword>
<comment type="caution">
    <text evidence="13">The sequence shown here is derived from an EMBL/GenBank/DDBJ whole genome shotgun (WGS) entry which is preliminary data.</text>
</comment>
<dbReference type="GO" id="GO:0004808">
    <property type="term" value="F:tRNA (5-methylaminomethyl-2-thiouridylate)(34)-methyltransferase activity"/>
    <property type="evidence" value="ECO:0007669"/>
    <property type="project" value="UniProtKB-EC"/>
</dbReference>
<dbReference type="Gene3D" id="3.50.50.60">
    <property type="entry name" value="FAD/NAD(P)-binding domain"/>
    <property type="match status" value="1"/>
</dbReference>
<reference evidence="13 14" key="1">
    <citation type="journal article" date="2023" name="bioRxiv">
        <title>An intranuclear bacterial parasite of deep-sea mussels expresses apoptosis inhibitors acquired from its host.</title>
        <authorList>
            <person name="Gonzalez Porras M.A."/>
            <person name="Assie A."/>
            <person name="Tietjen M."/>
            <person name="Violette M."/>
            <person name="Kleiner M."/>
            <person name="Gruber-Vodicka H."/>
            <person name="Dubilier N."/>
            <person name="Leisch N."/>
        </authorList>
    </citation>
    <scope>NUCLEOTIDE SEQUENCE [LARGE SCALE GENOMIC DNA]</scope>
    <source>
        <strain evidence="13">IAP13</strain>
    </source>
</reference>
<evidence type="ECO:0000256" key="10">
    <source>
        <dbReference type="HAMAP-Rule" id="MF_01102"/>
    </source>
</evidence>
<dbReference type="SUPFAM" id="SSF54373">
    <property type="entry name" value="FAD-linked reductases, C-terminal domain"/>
    <property type="match status" value="1"/>
</dbReference>
<keyword evidence="2 10" id="KW-0489">Methyltransferase</keyword>
<dbReference type="NCBIfam" id="NF002481">
    <property type="entry name" value="PRK01747.1-2"/>
    <property type="match status" value="1"/>
</dbReference>
<evidence type="ECO:0000256" key="7">
    <source>
        <dbReference type="ARBA" id="ARBA00022827"/>
    </source>
</evidence>
<comment type="catalytic activity">
    <reaction evidence="10">
        <text>5-aminomethyl-2-thiouridine(34) in tRNA + S-adenosyl-L-methionine = 5-methylaminomethyl-2-thiouridine(34) in tRNA + S-adenosyl-L-homocysteine + H(+)</text>
        <dbReference type="Rhea" id="RHEA:19569"/>
        <dbReference type="Rhea" id="RHEA-COMP:10195"/>
        <dbReference type="Rhea" id="RHEA-COMP:10197"/>
        <dbReference type="ChEBI" id="CHEBI:15378"/>
        <dbReference type="ChEBI" id="CHEBI:57856"/>
        <dbReference type="ChEBI" id="CHEBI:59789"/>
        <dbReference type="ChEBI" id="CHEBI:74454"/>
        <dbReference type="ChEBI" id="CHEBI:74455"/>
        <dbReference type="EC" id="2.1.1.61"/>
    </reaction>
</comment>
<evidence type="ECO:0000256" key="5">
    <source>
        <dbReference type="ARBA" id="ARBA00022691"/>
    </source>
</evidence>
<dbReference type="HAMAP" id="MF_01102">
    <property type="entry name" value="MnmC"/>
    <property type="match status" value="1"/>
</dbReference>
<accession>A0AA90NZ43</accession>
<dbReference type="GO" id="GO:0016645">
    <property type="term" value="F:oxidoreductase activity, acting on the CH-NH group of donors"/>
    <property type="evidence" value="ECO:0007669"/>
    <property type="project" value="InterPro"/>
</dbReference>
<dbReference type="Gene3D" id="3.40.50.150">
    <property type="entry name" value="Vaccinia Virus protein VP39"/>
    <property type="match status" value="1"/>
</dbReference>
<dbReference type="EC" id="2.1.1.61" evidence="10"/>
<name>A0AA90NZ43_9GAMM</name>
<dbReference type="InterPro" id="IPR023032">
    <property type="entry name" value="tRNA_MAMT_biosynth_bifunc_MnmC"/>
</dbReference>
<proteinExistence type="inferred from homology"/>
<evidence type="ECO:0000256" key="6">
    <source>
        <dbReference type="ARBA" id="ARBA00022694"/>
    </source>
</evidence>
<dbReference type="Pfam" id="PF01266">
    <property type="entry name" value="DAO"/>
    <property type="match status" value="1"/>
</dbReference>
<evidence type="ECO:0000256" key="1">
    <source>
        <dbReference type="ARBA" id="ARBA00022490"/>
    </source>
</evidence>
<evidence type="ECO:0000256" key="4">
    <source>
        <dbReference type="ARBA" id="ARBA00022679"/>
    </source>
</evidence>
<comment type="function">
    <text evidence="10">Catalyzes the last two steps in the biosynthesis of 5-methylaminomethyl-2-thiouridine (mnm(5)s(2)U) at the wobble position (U34) in tRNA. Catalyzes the FAD-dependent demodification of cmnm(5)s(2)U34 to nm(5)s(2)U34, followed by the transfer of a methyl group from S-adenosyl-L-methionine to nm(5)s(2)U34, to form mnm(5)s(2)U34.</text>
</comment>
<dbReference type="GO" id="GO:0032259">
    <property type="term" value="P:methylation"/>
    <property type="evidence" value="ECO:0007669"/>
    <property type="project" value="UniProtKB-KW"/>
</dbReference>
<dbReference type="PANTHER" id="PTHR13847">
    <property type="entry name" value="SARCOSINE DEHYDROGENASE-RELATED"/>
    <property type="match status" value="1"/>
</dbReference>
<feature type="domain" description="MnmC-like methyltransferase" evidence="12">
    <location>
        <begin position="124"/>
        <end position="245"/>
    </location>
</feature>
<keyword evidence="3 10" id="KW-0285">Flavoprotein</keyword>
<dbReference type="GO" id="GO:0050660">
    <property type="term" value="F:flavin adenine dinucleotide binding"/>
    <property type="evidence" value="ECO:0007669"/>
    <property type="project" value="UniProtKB-UniRule"/>
</dbReference>
<keyword evidence="6 10" id="KW-0819">tRNA processing</keyword>
<dbReference type="Pfam" id="PF05430">
    <property type="entry name" value="Methyltransf_30"/>
    <property type="match status" value="1"/>
</dbReference>
<evidence type="ECO:0000256" key="9">
    <source>
        <dbReference type="ARBA" id="ARBA00023268"/>
    </source>
</evidence>
<dbReference type="InterPro" id="IPR029063">
    <property type="entry name" value="SAM-dependent_MTases_sf"/>
</dbReference>
<dbReference type="GO" id="GO:0002097">
    <property type="term" value="P:tRNA wobble base modification"/>
    <property type="evidence" value="ECO:0007669"/>
    <property type="project" value="UniProtKB-UniRule"/>
</dbReference>
<dbReference type="NCBIfam" id="NF033855">
    <property type="entry name" value="tRNA_MNMC2"/>
    <property type="match status" value="1"/>
</dbReference>
<dbReference type="NCBIfam" id="TIGR03197">
    <property type="entry name" value="MnmC_Cterm"/>
    <property type="match status" value="1"/>
</dbReference>
<dbReference type="InterPro" id="IPR036188">
    <property type="entry name" value="FAD/NAD-bd_sf"/>
</dbReference>
<gene>
    <name evidence="10 13" type="primary">mnmC</name>
    <name evidence="13" type="ORF">QS748_01420</name>
</gene>
<evidence type="ECO:0000256" key="8">
    <source>
        <dbReference type="ARBA" id="ARBA00023002"/>
    </source>
</evidence>
<dbReference type="GO" id="GO:0005737">
    <property type="term" value="C:cytoplasm"/>
    <property type="evidence" value="ECO:0007669"/>
    <property type="project" value="UniProtKB-SubCell"/>
</dbReference>
<feature type="region of interest" description="FAD-dependent cmnm(5)s(2)U34 oxidoreductase" evidence="10">
    <location>
        <begin position="275"/>
        <end position="668"/>
    </location>
</feature>
<comment type="cofactor">
    <cofactor evidence="10">
        <name>FAD</name>
        <dbReference type="ChEBI" id="CHEBI:57692"/>
    </cofactor>
</comment>